<dbReference type="GO" id="GO:0005886">
    <property type="term" value="C:plasma membrane"/>
    <property type="evidence" value="ECO:0007669"/>
    <property type="project" value="TreeGrafter"/>
</dbReference>
<evidence type="ECO:0000259" key="2">
    <source>
        <dbReference type="Pfam" id="PF02698"/>
    </source>
</evidence>
<dbReference type="PATRIC" id="fig|391937.3.peg.3319"/>
<comment type="caution">
    <text evidence="3">The sequence shown here is derived from an EMBL/GenBank/DDBJ whole genome shotgun (WGS) entry which is preliminary data.</text>
</comment>
<dbReference type="STRING" id="391937.NA2_16163"/>
<dbReference type="CDD" id="cd06259">
    <property type="entry name" value="YdcF-like"/>
    <property type="match status" value="1"/>
</dbReference>
<feature type="domain" description="DUF218" evidence="2">
    <location>
        <begin position="52"/>
        <end position="201"/>
    </location>
</feature>
<feature type="transmembrane region" description="Helical" evidence="1">
    <location>
        <begin position="12"/>
        <end position="36"/>
    </location>
</feature>
<dbReference type="GO" id="GO:0043164">
    <property type="term" value="P:Gram-negative-bacterium-type cell wall biogenesis"/>
    <property type="evidence" value="ECO:0007669"/>
    <property type="project" value="TreeGrafter"/>
</dbReference>
<dbReference type="Proteomes" id="UP000006786">
    <property type="component" value="Unassembled WGS sequence"/>
</dbReference>
<evidence type="ECO:0000313" key="4">
    <source>
        <dbReference type="Proteomes" id="UP000006786"/>
    </source>
</evidence>
<keyword evidence="1" id="KW-1133">Transmembrane helix</keyword>
<protein>
    <recommendedName>
        <fullName evidence="2">DUF218 domain-containing protein</fullName>
    </recommendedName>
</protein>
<gene>
    <name evidence="3" type="ORF">NA2_16163</name>
</gene>
<keyword evidence="1" id="KW-0472">Membrane</keyword>
<keyword evidence="4" id="KW-1185">Reference proteome</keyword>
<dbReference type="AlphaFoldDB" id="K2M6K9"/>
<evidence type="ECO:0000256" key="1">
    <source>
        <dbReference type="SAM" id="Phobius"/>
    </source>
</evidence>
<dbReference type="PANTHER" id="PTHR30336:SF4">
    <property type="entry name" value="ENVELOPE BIOGENESIS FACTOR ELYC"/>
    <property type="match status" value="1"/>
</dbReference>
<proteinExistence type="predicted"/>
<sequence length="224" mass="23962">MRRRRNRSGARLALRIAALAALLTAIAFLAGFGLFADHIGHLAAPRDVEDADGIIVLTGGQSRIDAAIGLLKAGKGKRLLISGVNPIARADDLRAATGGDKALFECCVDIDHAALDTIGNAEESAKWVHANTYGSIILVTNNYHMPRSLLEIRRILPKARVQPYPVVNTPLDNGAWLAKPDALRVLATEYAKYIGALVREVVPLRRRVAHGETQQPKAAAAGAS</sequence>
<dbReference type="PANTHER" id="PTHR30336">
    <property type="entry name" value="INNER MEMBRANE PROTEIN, PROBABLE PERMEASE"/>
    <property type="match status" value="1"/>
</dbReference>
<dbReference type="EMBL" id="AMRM01000019">
    <property type="protein sequence ID" value="EKF17801.1"/>
    <property type="molecule type" value="Genomic_DNA"/>
</dbReference>
<organism evidence="3 4">
    <name type="scientific">Nitratireductor pacificus pht-3B</name>
    <dbReference type="NCBI Taxonomy" id="391937"/>
    <lineage>
        <taxon>Bacteria</taxon>
        <taxon>Pseudomonadati</taxon>
        <taxon>Pseudomonadota</taxon>
        <taxon>Alphaproteobacteria</taxon>
        <taxon>Hyphomicrobiales</taxon>
        <taxon>Phyllobacteriaceae</taxon>
        <taxon>Nitratireductor</taxon>
    </lineage>
</organism>
<dbReference type="Pfam" id="PF02698">
    <property type="entry name" value="DUF218"/>
    <property type="match status" value="1"/>
</dbReference>
<dbReference type="InterPro" id="IPR003848">
    <property type="entry name" value="DUF218"/>
</dbReference>
<accession>K2M6K9</accession>
<dbReference type="InterPro" id="IPR051599">
    <property type="entry name" value="Cell_Envelope_Assoc"/>
</dbReference>
<reference evidence="3 4" key="1">
    <citation type="journal article" date="2012" name="J. Bacteriol.">
        <title>Genome Sequence of Nitratireductor pacificus Type Strain pht-3B.</title>
        <authorList>
            <person name="Lai Q."/>
            <person name="Li G."/>
            <person name="Shao Z."/>
        </authorList>
    </citation>
    <scope>NUCLEOTIDE SEQUENCE [LARGE SCALE GENOMIC DNA]</scope>
    <source>
        <strain evidence="4">pht-3B</strain>
    </source>
</reference>
<keyword evidence="1" id="KW-0812">Transmembrane</keyword>
<dbReference type="GO" id="GO:0000270">
    <property type="term" value="P:peptidoglycan metabolic process"/>
    <property type="evidence" value="ECO:0007669"/>
    <property type="project" value="TreeGrafter"/>
</dbReference>
<dbReference type="eggNOG" id="COG1434">
    <property type="taxonomic scope" value="Bacteria"/>
</dbReference>
<name>K2M6K9_9HYPH</name>
<evidence type="ECO:0000313" key="3">
    <source>
        <dbReference type="EMBL" id="EKF17801.1"/>
    </source>
</evidence>